<evidence type="ECO:0000256" key="1">
    <source>
        <dbReference type="ARBA" id="ARBA00022801"/>
    </source>
</evidence>
<dbReference type="InterPro" id="IPR001764">
    <property type="entry name" value="Glyco_hydro_3_N"/>
</dbReference>
<gene>
    <name evidence="6" type="ORF">POL72_16230</name>
</gene>
<reference evidence="6 7" key="1">
    <citation type="submission" date="2023-01" db="EMBL/GenBank/DDBJ databases">
        <title>Minimal conservation of predation-associated metabolite biosynthetic gene clusters underscores biosynthetic potential of Myxococcota including descriptions for ten novel species: Archangium lansinium sp. nov., Myxococcus landrumus sp. nov., Nannocystis bai.</title>
        <authorList>
            <person name="Ahearne A."/>
            <person name="Stevens C."/>
            <person name="Dowd S."/>
        </authorList>
    </citation>
    <scope>NUCLEOTIDE SEQUENCE [LARGE SCALE GENOMIC DNA]</scope>
    <source>
        <strain evidence="6 7">WIWO2</strain>
    </source>
</reference>
<organism evidence="6 7">
    <name type="scientific">Sorangium atrum</name>
    <dbReference type="NCBI Taxonomy" id="2995308"/>
    <lineage>
        <taxon>Bacteria</taxon>
        <taxon>Pseudomonadati</taxon>
        <taxon>Myxococcota</taxon>
        <taxon>Polyangia</taxon>
        <taxon>Polyangiales</taxon>
        <taxon>Polyangiaceae</taxon>
        <taxon>Sorangium</taxon>
    </lineage>
</organism>
<feature type="compositionally biased region" description="Gly residues" evidence="2">
    <location>
        <begin position="35"/>
        <end position="65"/>
    </location>
</feature>
<dbReference type="SUPFAM" id="SSF51445">
    <property type="entry name" value="(Trans)glycosidases"/>
    <property type="match status" value="1"/>
</dbReference>
<dbReference type="EMBL" id="JAQNDK010000002">
    <property type="protein sequence ID" value="MDC0679293.1"/>
    <property type="molecule type" value="Genomic_DNA"/>
</dbReference>
<dbReference type="PANTHER" id="PTHR30620">
    <property type="entry name" value="PERIPLASMIC BETA-GLUCOSIDASE-RELATED"/>
    <property type="match status" value="1"/>
</dbReference>
<sequence>MRLTRYATWILAAAVVLAPAACGDDTSDNATGSGASSGAGAGSGSGSGAGAGSGSGSGSGSGAGAGSSASGSGTGGGGTGGSDSTGGGGSGAGDSGGLLPCDNGWPEVRSAIAQDPEIEAAITELLGKMKVEEKVGQMVQAEIQKITPAEVKQYNIGSVLNGGGSWPGKNKNATAADWVKLADDFYNASVDTSGGRVAIPIIWGIDAVHGNNNVRGATLFPHNIGLGAAHDPELLERIGAATAKEVLATGLDWTFAPTLATVRDDRWGRTYEGYSEDPEIVNAYGGRIVQGIQGAANSPDLLGAMHVIATAKHFIGDGGTDKGDDQGNNLASDTELCTIHAQGYLSAIPAGAQTVMASYNSVRGTKMHGKGDLLTGVLKDRFHFDGFVIGDWNGHGQVSGCTNASCAASINAGVDMIMVPDDWKMFYENTLSQVKGGQISMARVDDAVTRILRVKMRAGLLGPKKTKQAPSKRMFAGDQSVLGQAAHRALAREAVSKSLVLLKNAGKVLPLAASAKVLVAGKSADSIPNQSGGWSRTWQGTDLTNADFPGATSILKGIQDLVSAGGGQATLSANGSAASSGTFDAAIVVIGETPYAEMYGDIQLATDDNPHAKTLEHAVYHPEDLQVLQAIRTAKPDLPIVTVFLSGRPLYVNKELNRSDAFVAAWLPGSEGGGVADVLFGKQPFQGKLSYSWPATDCQRINRGEDGALFPYGFGLTTADQDTLAALPEASTAGGCN</sequence>
<keyword evidence="7" id="KW-1185">Reference proteome</keyword>
<dbReference type="PRINTS" id="PR00133">
    <property type="entry name" value="GLHYDRLASE3"/>
</dbReference>
<dbReference type="InterPro" id="IPR002772">
    <property type="entry name" value="Glyco_hydro_3_C"/>
</dbReference>
<accession>A0ABT5C009</accession>
<dbReference type="Gene3D" id="3.20.20.300">
    <property type="entry name" value="Glycoside hydrolase, family 3, N-terminal domain"/>
    <property type="match status" value="1"/>
</dbReference>
<keyword evidence="3" id="KW-0732">Signal</keyword>
<proteinExistence type="predicted"/>
<comment type="caution">
    <text evidence="6">The sequence shown here is derived from an EMBL/GenBank/DDBJ whole genome shotgun (WGS) entry which is preliminary data.</text>
</comment>
<dbReference type="Proteomes" id="UP001217485">
    <property type="component" value="Unassembled WGS sequence"/>
</dbReference>
<evidence type="ECO:0000256" key="3">
    <source>
        <dbReference type="SAM" id="SignalP"/>
    </source>
</evidence>
<dbReference type="Gene3D" id="3.40.50.1700">
    <property type="entry name" value="Glycoside hydrolase family 3 C-terminal domain"/>
    <property type="match status" value="1"/>
</dbReference>
<dbReference type="InterPro" id="IPR017853">
    <property type="entry name" value="GH"/>
</dbReference>
<dbReference type="InterPro" id="IPR036962">
    <property type="entry name" value="Glyco_hydro_3_N_sf"/>
</dbReference>
<feature type="compositionally biased region" description="Gly residues" evidence="2">
    <location>
        <begin position="72"/>
        <end position="96"/>
    </location>
</feature>
<evidence type="ECO:0000313" key="6">
    <source>
        <dbReference type="EMBL" id="MDC0679293.1"/>
    </source>
</evidence>
<feature type="chain" id="PRO_5046193017" evidence="3">
    <location>
        <begin position="24"/>
        <end position="737"/>
    </location>
</feature>
<dbReference type="Pfam" id="PF00933">
    <property type="entry name" value="Glyco_hydro_3"/>
    <property type="match status" value="1"/>
</dbReference>
<evidence type="ECO:0000256" key="2">
    <source>
        <dbReference type="SAM" id="MobiDB-lite"/>
    </source>
</evidence>
<evidence type="ECO:0000259" key="4">
    <source>
        <dbReference type="Pfam" id="PF00933"/>
    </source>
</evidence>
<keyword evidence="1 6" id="KW-0378">Hydrolase</keyword>
<dbReference type="Pfam" id="PF01915">
    <property type="entry name" value="Glyco_hydro_3_C"/>
    <property type="match status" value="1"/>
</dbReference>
<name>A0ABT5C009_9BACT</name>
<evidence type="ECO:0000259" key="5">
    <source>
        <dbReference type="Pfam" id="PF01915"/>
    </source>
</evidence>
<feature type="domain" description="Glycoside hydrolase family 3 N-terminal" evidence="4">
    <location>
        <begin position="131"/>
        <end position="454"/>
    </location>
</feature>
<evidence type="ECO:0000313" key="7">
    <source>
        <dbReference type="Proteomes" id="UP001217485"/>
    </source>
</evidence>
<dbReference type="RefSeq" id="WP_272096255.1">
    <property type="nucleotide sequence ID" value="NZ_JAQNDK010000002.1"/>
</dbReference>
<protein>
    <submittedName>
        <fullName evidence="6">Glycoside hydrolase family 3 protein</fullName>
    </submittedName>
</protein>
<dbReference type="SUPFAM" id="SSF52279">
    <property type="entry name" value="Beta-D-glucan exohydrolase, C-terminal domain"/>
    <property type="match status" value="1"/>
</dbReference>
<feature type="region of interest" description="Disordered" evidence="2">
    <location>
        <begin position="25"/>
        <end position="103"/>
    </location>
</feature>
<feature type="domain" description="Glycoside hydrolase family 3 C-terminal" evidence="5">
    <location>
        <begin position="499"/>
        <end position="717"/>
    </location>
</feature>
<dbReference type="InterPro" id="IPR051915">
    <property type="entry name" value="Cellulose_Degrad_GH3"/>
</dbReference>
<feature type="signal peptide" evidence="3">
    <location>
        <begin position="1"/>
        <end position="23"/>
    </location>
</feature>
<dbReference type="InterPro" id="IPR036881">
    <property type="entry name" value="Glyco_hydro_3_C_sf"/>
</dbReference>
<dbReference type="PANTHER" id="PTHR30620:SF77">
    <property type="entry name" value="LYSOSOMAL BETA GLUCOSIDASE-LIKE"/>
    <property type="match status" value="1"/>
</dbReference>
<dbReference type="GO" id="GO:0016787">
    <property type="term" value="F:hydrolase activity"/>
    <property type="evidence" value="ECO:0007669"/>
    <property type="project" value="UniProtKB-KW"/>
</dbReference>